<dbReference type="InterPro" id="IPR027417">
    <property type="entry name" value="P-loop_NTPase"/>
</dbReference>
<dbReference type="SUPFAM" id="SSF52540">
    <property type="entry name" value="P-loop containing nucleoside triphosphate hydrolases"/>
    <property type="match status" value="1"/>
</dbReference>
<gene>
    <name evidence="2" type="ORF">CRU91_06785</name>
</gene>
<comment type="caution">
    <text evidence="2">The sequence shown here is derived from an EMBL/GenBank/DDBJ whole genome shotgun (WGS) entry which is preliminary data.</text>
</comment>
<dbReference type="EMBL" id="PDKB01000010">
    <property type="protein sequence ID" value="RBQ28875.1"/>
    <property type="molecule type" value="Genomic_DNA"/>
</dbReference>
<keyword evidence="3" id="KW-1185">Reference proteome</keyword>
<sequence>MLDKKTLFVFPTSRAVKEYIFDFKSKNTLLPTTLTIDEFLKKSISLNSYIYAQDEQRVIFLHEAIKSIDIKKLGISNSFVKFLKQGEYIYRFFLELSSEKIEISNLQRADTYEFYSEHLDILNQIYKNYLEILEKNLYVDKVNLDKFYTINESFIKRFDEITIVYEGYFTKQEYEIIKKISQKTKVFIKFYSNIYNKKSIELFKDFNYDFKVDFEYLINLSSLEIIEEISSNKKLENFDIKGFSTRFNQVAYIKSTIVNLINKGINPQNIAVILPNENFAQILELNDNEEYFNFAMGRDIKNKKLYQRANSIFLYINSPEIETMEALKYFDIDKKYVDENIKSIWNIHISKETFENICEFIKKDEENIELVEKFDELIYRLNIIFFTNHNNLRLKDAYKIFLQKLDEIKLDDAHSGKITVMGLLETRAIKFDAVIICDFNDSYIPKISIKDKFLSTKVKYLANLPTKNDRENLQRYYYKRLTDNSKNLYISYVSSNEDEISKFAYELFTNIKISTNDEDYKDILYKSKKLEYIEENISKDIDLTKQIWSASGLKTFLECKRRWYFKYILKLNEHTISRLPKAFELGDIVHKVLEEFYKYSQRDINKVDELFLKYKSDNPFLILDLEVYKQKLKEFLKLDKDRLKTRDIVEIEKKFSTTFNDFRITGVIDRVDKFEDGFELIDYKTSRTLKVDTINTYPKSYDFQLEFYFLAIKDLYKSSNIKAFYFDLFENSLKEEVVLEQKLELLKTIFDDLKEQSKETIDFCKTDDKSICEYCTYKTICNRD</sequence>
<evidence type="ECO:0000259" key="1">
    <source>
        <dbReference type="Pfam" id="PF12705"/>
    </source>
</evidence>
<proteinExistence type="predicted"/>
<dbReference type="Gene3D" id="3.90.320.10">
    <property type="match status" value="1"/>
</dbReference>
<dbReference type="InterPro" id="IPR011604">
    <property type="entry name" value="PDDEXK-like_dom_sf"/>
</dbReference>
<dbReference type="Gene3D" id="3.40.50.300">
    <property type="entry name" value="P-loop containing nucleotide triphosphate hydrolases"/>
    <property type="match status" value="1"/>
</dbReference>
<dbReference type="Pfam" id="PF12705">
    <property type="entry name" value="PDDEXK_1"/>
    <property type="match status" value="1"/>
</dbReference>
<name>A0A366MRJ8_9BACT</name>
<evidence type="ECO:0000313" key="2">
    <source>
        <dbReference type="EMBL" id="RBQ28875.1"/>
    </source>
</evidence>
<feature type="domain" description="PD-(D/E)XK endonuclease-like" evidence="1">
    <location>
        <begin position="548"/>
        <end position="782"/>
    </location>
</feature>
<accession>A0A366MRJ8</accession>
<dbReference type="InterPro" id="IPR038726">
    <property type="entry name" value="PDDEXK_AddAB-type"/>
</dbReference>
<dbReference type="SUPFAM" id="SSF52980">
    <property type="entry name" value="Restriction endonuclease-like"/>
    <property type="match status" value="1"/>
</dbReference>
<evidence type="ECO:0000313" key="3">
    <source>
        <dbReference type="Proteomes" id="UP000252669"/>
    </source>
</evidence>
<protein>
    <recommendedName>
        <fullName evidence="1">PD-(D/E)XK endonuclease-like domain-containing protein</fullName>
    </recommendedName>
</protein>
<dbReference type="OrthoDB" id="9766257at2"/>
<dbReference type="InterPro" id="IPR011335">
    <property type="entry name" value="Restrct_endonuc-II-like"/>
</dbReference>
<organism evidence="2 3">
    <name type="scientific">Aliarcobacter vitoriensis</name>
    <dbReference type="NCBI Taxonomy" id="2011099"/>
    <lineage>
        <taxon>Bacteria</taxon>
        <taxon>Pseudomonadati</taxon>
        <taxon>Campylobacterota</taxon>
        <taxon>Epsilonproteobacteria</taxon>
        <taxon>Campylobacterales</taxon>
        <taxon>Arcobacteraceae</taxon>
        <taxon>Aliarcobacter</taxon>
    </lineage>
</organism>
<dbReference type="Proteomes" id="UP000252669">
    <property type="component" value="Unassembled WGS sequence"/>
</dbReference>
<dbReference type="AlphaFoldDB" id="A0A366MRJ8"/>
<dbReference type="RefSeq" id="WP_113894468.1">
    <property type="nucleotide sequence ID" value="NZ_JANJGA010000010.1"/>
</dbReference>
<reference evidence="2 3" key="1">
    <citation type="submission" date="2017-10" db="EMBL/GenBank/DDBJ databases">
        <title>Genomics of the genus Arcobacter.</title>
        <authorList>
            <person name="Perez-Cataluna A."/>
            <person name="Figueras M.J."/>
        </authorList>
    </citation>
    <scope>NUCLEOTIDE SEQUENCE [LARGE SCALE GENOMIC DNA]</scope>
    <source>
        <strain evidence="2 3">CECT 9230</strain>
    </source>
</reference>